<dbReference type="Proteomes" id="UP000029085">
    <property type="component" value="Unassembled WGS sequence"/>
</dbReference>
<comment type="caution">
    <text evidence="2">The sequence shown here is derived from an EMBL/GenBank/DDBJ whole genome shotgun (WGS) entry which is preliminary data.</text>
</comment>
<accession>A0A087MGT9</accession>
<dbReference type="NCBIfam" id="TIGR04509">
    <property type="entry name" value="mod_pep_NH_fam"/>
    <property type="match status" value="1"/>
</dbReference>
<feature type="region of interest" description="Disordered" evidence="1">
    <location>
        <begin position="29"/>
        <end position="48"/>
    </location>
</feature>
<dbReference type="InterPro" id="IPR030976">
    <property type="entry name" value="Mod_pep_NH_fam"/>
</dbReference>
<dbReference type="RefSeq" id="WP_034224884.1">
    <property type="nucleotide sequence ID" value="NZ_AVCJ01000034.1"/>
</dbReference>
<organism evidence="2 3">
    <name type="scientific">Arenimonas donghaensis DSM 18148 = HO3-R19</name>
    <dbReference type="NCBI Taxonomy" id="1121014"/>
    <lineage>
        <taxon>Bacteria</taxon>
        <taxon>Pseudomonadati</taxon>
        <taxon>Pseudomonadota</taxon>
        <taxon>Gammaproteobacteria</taxon>
        <taxon>Lysobacterales</taxon>
        <taxon>Lysobacteraceae</taxon>
        <taxon>Arenimonas</taxon>
    </lineage>
</organism>
<evidence type="ECO:0000256" key="1">
    <source>
        <dbReference type="SAM" id="MobiDB-lite"/>
    </source>
</evidence>
<name>A0A087MGT9_9GAMM</name>
<dbReference type="PATRIC" id="fig|1121014.3.peg.2100"/>
<dbReference type="AlphaFoldDB" id="A0A087MGT9"/>
<evidence type="ECO:0000313" key="2">
    <source>
        <dbReference type="EMBL" id="KFL36092.1"/>
    </source>
</evidence>
<sequence length="90" mass="10047">MSKPLSEKTADALLDKLSSDDAFRARFQANPKEATRSLGTDDPAVDSLPESEMKALADKEVLNKSRQEFRKVLVESQSPFNPINLETPKR</sequence>
<gene>
    <name evidence="2" type="ORF">N788_05970</name>
</gene>
<reference evidence="2 3" key="2">
    <citation type="journal article" date="2015" name="Stand. Genomic Sci.">
        <title>High quality draft genomic sequence of Arenimonas donghaensis DSM 18148(T).</title>
        <authorList>
            <person name="Chen F."/>
            <person name="Wang H."/>
            <person name="Cao Y."/>
            <person name="Li X."/>
            <person name="Wang G."/>
        </authorList>
    </citation>
    <scope>NUCLEOTIDE SEQUENCE [LARGE SCALE GENOMIC DNA]</scope>
    <source>
        <strain evidence="2 3">HO3-R19</strain>
    </source>
</reference>
<dbReference type="OrthoDB" id="5966690at2"/>
<proteinExistence type="predicted"/>
<evidence type="ECO:0000313" key="3">
    <source>
        <dbReference type="Proteomes" id="UP000029085"/>
    </source>
</evidence>
<keyword evidence="3" id="KW-1185">Reference proteome</keyword>
<dbReference type="EMBL" id="AVCJ01000034">
    <property type="protein sequence ID" value="KFL36092.1"/>
    <property type="molecule type" value="Genomic_DNA"/>
</dbReference>
<protein>
    <submittedName>
        <fullName evidence="2">Uncharacterized protein</fullName>
    </submittedName>
</protein>
<reference evidence="3" key="1">
    <citation type="submission" date="2013-08" db="EMBL/GenBank/DDBJ databases">
        <title>Genome sequencing of Arenimonas donghaensis.</title>
        <authorList>
            <person name="Chen F."/>
            <person name="Wang G."/>
        </authorList>
    </citation>
    <scope>NUCLEOTIDE SEQUENCE [LARGE SCALE GENOMIC DNA]</scope>
    <source>
        <strain evidence="3">HO3-R19</strain>
    </source>
</reference>